<dbReference type="EMBL" id="NHNI01000001">
    <property type="protein sequence ID" value="OZY87319.1"/>
    <property type="molecule type" value="Genomic_DNA"/>
</dbReference>
<dbReference type="PANTHER" id="PTHR43022">
    <property type="entry name" value="PROTEIN SMF"/>
    <property type="match status" value="1"/>
</dbReference>
<dbReference type="InterPro" id="IPR003488">
    <property type="entry name" value="DprA"/>
</dbReference>
<organism evidence="5 6">
    <name type="scientific">Cellvibrio mixtus</name>
    <dbReference type="NCBI Taxonomy" id="39650"/>
    <lineage>
        <taxon>Bacteria</taxon>
        <taxon>Pseudomonadati</taxon>
        <taxon>Pseudomonadota</taxon>
        <taxon>Gammaproteobacteria</taxon>
        <taxon>Cellvibrionales</taxon>
        <taxon>Cellvibrionaceae</taxon>
        <taxon>Cellvibrio</taxon>
    </lineage>
</organism>
<dbReference type="NCBIfam" id="TIGR00732">
    <property type="entry name" value="dprA"/>
    <property type="match status" value="1"/>
</dbReference>
<dbReference type="GO" id="GO:0009294">
    <property type="term" value="P:DNA-mediated transformation"/>
    <property type="evidence" value="ECO:0007669"/>
    <property type="project" value="InterPro"/>
</dbReference>
<dbReference type="AlphaFoldDB" id="A0A266QD81"/>
<evidence type="ECO:0000259" key="3">
    <source>
        <dbReference type="Pfam" id="PF02481"/>
    </source>
</evidence>
<gene>
    <name evidence="5" type="ORF">CBP51_10165</name>
</gene>
<dbReference type="Pfam" id="PF02481">
    <property type="entry name" value="DNA_processg_A"/>
    <property type="match status" value="1"/>
</dbReference>
<evidence type="ECO:0000313" key="6">
    <source>
        <dbReference type="Proteomes" id="UP000216101"/>
    </source>
</evidence>
<keyword evidence="6" id="KW-1185">Reference proteome</keyword>
<accession>A0A266QD81</accession>
<dbReference type="RefSeq" id="WP_094984757.1">
    <property type="nucleotide sequence ID" value="NZ_NHNI01000001.1"/>
</dbReference>
<comment type="similarity">
    <text evidence="1">Belongs to the DprA/Smf family.</text>
</comment>
<evidence type="ECO:0000256" key="1">
    <source>
        <dbReference type="ARBA" id="ARBA00006525"/>
    </source>
</evidence>
<dbReference type="InterPro" id="IPR036388">
    <property type="entry name" value="WH-like_DNA-bd_sf"/>
</dbReference>
<dbReference type="InterPro" id="IPR041614">
    <property type="entry name" value="DprA_WH"/>
</dbReference>
<dbReference type="PANTHER" id="PTHR43022:SF1">
    <property type="entry name" value="PROTEIN SMF"/>
    <property type="match status" value="1"/>
</dbReference>
<feature type="domain" description="Smf/DprA SLOG" evidence="3">
    <location>
        <begin position="85"/>
        <end position="294"/>
    </location>
</feature>
<comment type="caution">
    <text evidence="5">The sequence shown here is derived from an EMBL/GenBank/DDBJ whole genome shotgun (WGS) entry which is preliminary data.</text>
</comment>
<evidence type="ECO:0000259" key="4">
    <source>
        <dbReference type="Pfam" id="PF17782"/>
    </source>
</evidence>
<proteinExistence type="inferred from homology"/>
<feature type="domain" description="DprA winged helix" evidence="4">
    <location>
        <begin position="331"/>
        <end position="387"/>
    </location>
</feature>
<protein>
    <submittedName>
        <fullName evidence="5">DNA protecting protein DprA</fullName>
    </submittedName>
</protein>
<dbReference type="InterPro" id="IPR057666">
    <property type="entry name" value="DrpA_SLOG"/>
</dbReference>
<dbReference type="Proteomes" id="UP000216101">
    <property type="component" value="Unassembled WGS sequence"/>
</dbReference>
<dbReference type="Pfam" id="PF17782">
    <property type="entry name" value="WHD_DprA"/>
    <property type="match status" value="1"/>
</dbReference>
<dbReference type="Gene3D" id="3.40.50.450">
    <property type="match status" value="1"/>
</dbReference>
<evidence type="ECO:0000256" key="2">
    <source>
        <dbReference type="SAM" id="MobiDB-lite"/>
    </source>
</evidence>
<reference evidence="6" key="1">
    <citation type="submission" date="2017-05" db="EMBL/GenBank/DDBJ databases">
        <authorList>
            <person name="Barney B.M."/>
        </authorList>
    </citation>
    <scope>NUCLEOTIDE SEQUENCE [LARGE SCALE GENOMIC DNA]</scope>
    <source>
        <strain evidence="6">PSBB022</strain>
    </source>
</reference>
<name>A0A266QD81_9GAMM</name>
<feature type="region of interest" description="Disordered" evidence="2">
    <location>
        <begin position="318"/>
        <end position="338"/>
    </location>
</feature>
<evidence type="ECO:0000313" key="5">
    <source>
        <dbReference type="EMBL" id="OZY87319.1"/>
    </source>
</evidence>
<sequence>MLSPLAAHLLLLRLPDTGTASYWQLMEVFASPQELLNLPARSLAPYLKPVAIEALADYQANPHSHLARLLAADLAYLDTQPSLHCLLFDDPRYPRLLREIPKPPPLLFVRGNPDCLSLPQLAIVGSRSPSGGGNENAERFAAYLAGCGLAITSGLALGIDAAAHRGALSAGGITIAVMGTGIDRIYPSRHHQLAQAIVDGGGALVSEFPLGTSSHASHFPQRNRIISGLSGGTLVVEAAVQSGSLITASYALQHNREVFAIPGSIHNPLARGCHQLIRQGATLVETAQDIVDQLSGLISYKRQELSEASQQDDFFQDDASTTTKATPPSAKPAVAPPSLSAQEQQLLQALGYDPLPLDLLAERIGQEVGALSAALIGLEIKGLVQQVGASYQRC</sequence>
<dbReference type="Gene3D" id="1.10.10.10">
    <property type="entry name" value="Winged helix-like DNA-binding domain superfamily/Winged helix DNA-binding domain"/>
    <property type="match status" value="1"/>
</dbReference>
<dbReference type="SUPFAM" id="SSF102405">
    <property type="entry name" value="MCP/YpsA-like"/>
    <property type="match status" value="1"/>
</dbReference>